<dbReference type="InterPro" id="IPR049883">
    <property type="entry name" value="NOTCH1_EGF-like"/>
</dbReference>
<dbReference type="Gene3D" id="2.10.25.10">
    <property type="entry name" value="Laminin"/>
    <property type="match status" value="3"/>
</dbReference>
<evidence type="ECO:0000256" key="7">
    <source>
        <dbReference type="ARBA" id="ARBA00023180"/>
    </source>
</evidence>
<protein>
    <recommendedName>
        <fullName evidence="9">EGF-like domain-containing protein</fullName>
    </recommendedName>
</protein>
<reference evidence="10" key="1">
    <citation type="submission" date="2023-07" db="EMBL/GenBank/DDBJ databases">
        <authorList>
            <person name="Stuckert A."/>
        </authorList>
    </citation>
    <scope>NUCLEOTIDE SEQUENCE</scope>
</reference>
<evidence type="ECO:0000256" key="2">
    <source>
        <dbReference type="ARBA" id="ARBA00022525"/>
    </source>
</evidence>
<evidence type="ECO:0000256" key="8">
    <source>
        <dbReference type="PROSITE-ProRule" id="PRU00076"/>
    </source>
</evidence>
<dbReference type="InterPro" id="IPR001881">
    <property type="entry name" value="EGF-like_Ca-bd_dom"/>
</dbReference>
<dbReference type="EMBL" id="CAUEEQ010032858">
    <property type="protein sequence ID" value="CAJ0951123.1"/>
    <property type="molecule type" value="Genomic_DNA"/>
</dbReference>
<sequence>VNECLRPDVCPDGLCINTVGSFRCQYCDTGFRMNRRGQCEDIDECLVPTTCPYDRCVNNPGSFACVPCPDGYKGSNGRCFDIDECQEDTSLCANGDCSNLEGSYMCTCRAGFESTSDSKQCIGN</sequence>
<feature type="non-terminal residue" evidence="10">
    <location>
        <position position="124"/>
    </location>
</feature>
<accession>A0ABN9LUI6</accession>
<organism evidence="10 11">
    <name type="scientific">Ranitomeya imitator</name>
    <name type="common">mimic poison frog</name>
    <dbReference type="NCBI Taxonomy" id="111125"/>
    <lineage>
        <taxon>Eukaryota</taxon>
        <taxon>Metazoa</taxon>
        <taxon>Chordata</taxon>
        <taxon>Craniata</taxon>
        <taxon>Vertebrata</taxon>
        <taxon>Euteleostomi</taxon>
        <taxon>Amphibia</taxon>
        <taxon>Batrachia</taxon>
        <taxon>Anura</taxon>
        <taxon>Neobatrachia</taxon>
        <taxon>Hyloidea</taxon>
        <taxon>Dendrobatidae</taxon>
        <taxon>Dendrobatinae</taxon>
        <taxon>Ranitomeya</taxon>
    </lineage>
</organism>
<dbReference type="InterPro" id="IPR018097">
    <property type="entry name" value="EGF_Ca-bd_CS"/>
</dbReference>
<keyword evidence="4" id="KW-0732">Signal</keyword>
<dbReference type="InterPro" id="IPR052080">
    <property type="entry name" value="vWF_C/EGF_Fibrillin"/>
</dbReference>
<dbReference type="PROSITE" id="PS00010">
    <property type="entry name" value="ASX_HYDROXYL"/>
    <property type="match status" value="1"/>
</dbReference>
<feature type="domain" description="EGF-like" evidence="9">
    <location>
        <begin position="81"/>
        <end position="122"/>
    </location>
</feature>
<keyword evidence="3 8" id="KW-0245">EGF-like domain</keyword>
<comment type="subcellular location">
    <subcellularLocation>
        <location evidence="1">Secreted</location>
    </subcellularLocation>
</comment>
<proteinExistence type="predicted"/>
<evidence type="ECO:0000313" key="10">
    <source>
        <dbReference type="EMBL" id="CAJ0951123.1"/>
    </source>
</evidence>
<dbReference type="Pfam" id="PF07645">
    <property type="entry name" value="EGF_CA"/>
    <property type="match status" value="3"/>
</dbReference>
<keyword evidence="5" id="KW-0677">Repeat</keyword>
<dbReference type="InterPro" id="IPR000742">
    <property type="entry name" value="EGF"/>
</dbReference>
<evidence type="ECO:0000256" key="4">
    <source>
        <dbReference type="ARBA" id="ARBA00022729"/>
    </source>
</evidence>
<keyword evidence="7" id="KW-0325">Glycoprotein</keyword>
<feature type="non-terminal residue" evidence="10">
    <location>
        <position position="1"/>
    </location>
</feature>
<evidence type="ECO:0000313" key="11">
    <source>
        <dbReference type="Proteomes" id="UP001176940"/>
    </source>
</evidence>
<keyword evidence="11" id="KW-1185">Reference proteome</keyword>
<comment type="caution">
    <text evidence="10">The sequence shown here is derived from an EMBL/GenBank/DDBJ whole genome shotgun (WGS) entry which is preliminary data.</text>
</comment>
<evidence type="ECO:0000256" key="6">
    <source>
        <dbReference type="ARBA" id="ARBA00023157"/>
    </source>
</evidence>
<dbReference type="CDD" id="cd00054">
    <property type="entry name" value="EGF_CA"/>
    <property type="match status" value="1"/>
</dbReference>
<evidence type="ECO:0000259" key="9">
    <source>
        <dbReference type="PROSITE" id="PS50026"/>
    </source>
</evidence>
<evidence type="ECO:0000256" key="5">
    <source>
        <dbReference type="ARBA" id="ARBA00022737"/>
    </source>
</evidence>
<comment type="caution">
    <text evidence="8">Lacks conserved residue(s) required for the propagation of feature annotation.</text>
</comment>
<dbReference type="SMART" id="SM00179">
    <property type="entry name" value="EGF_CA"/>
    <property type="match status" value="3"/>
</dbReference>
<keyword evidence="6" id="KW-1015">Disulfide bond</keyword>
<dbReference type="PANTHER" id="PTHR47333">
    <property type="entry name" value="VON WILLEBRAND FACTOR C AND EGF DOMAIN-CONTAINING PROTEIN"/>
    <property type="match status" value="1"/>
</dbReference>
<name>A0ABN9LUI6_9NEOB</name>
<dbReference type="PROSITE" id="PS01187">
    <property type="entry name" value="EGF_CA"/>
    <property type="match status" value="1"/>
</dbReference>
<gene>
    <name evidence="10" type="ORF">RIMI_LOCUS13330086</name>
</gene>
<dbReference type="Proteomes" id="UP001176940">
    <property type="component" value="Unassembled WGS sequence"/>
</dbReference>
<evidence type="ECO:0000256" key="1">
    <source>
        <dbReference type="ARBA" id="ARBA00004613"/>
    </source>
</evidence>
<dbReference type="InterPro" id="IPR000152">
    <property type="entry name" value="EGF-type_Asp/Asn_hydroxyl_site"/>
</dbReference>
<dbReference type="PANTHER" id="PTHR47333:SF4">
    <property type="entry name" value="EGF-LIKE DOMAIN-CONTAINING PROTEIN"/>
    <property type="match status" value="1"/>
</dbReference>
<keyword evidence="2" id="KW-0964">Secreted</keyword>
<dbReference type="SUPFAM" id="SSF57184">
    <property type="entry name" value="Growth factor receptor domain"/>
    <property type="match status" value="1"/>
</dbReference>
<dbReference type="InterPro" id="IPR009030">
    <property type="entry name" value="Growth_fac_rcpt_cys_sf"/>
</dbReference>
<evidence type="ECO:0000256" key="3">
    <source>
        <dbReference type="ARBA" id="ARBA00022536"/>
    </source>
</evidence>
<dbReference type="PROSITE" id="PS50026">
    <property type="entry name" value="EGF_3"/>
    <property type="match status" value="1"/>
</dbReference>
<dbReference type="SMART" id="SM00181">
    <property type="entry name" value="EGF"/>
    <property type="match status" value="3"/>
</dbReference>
<dbReference type="PROSITE" id="PS01186">
    <property type="entry name" value="EGF_2"/>
    <property type="match status" value="1"/>
</dbReference>